<keyword evidence="2" id="KW-1185">Reference proteome</keyword>
<sequence length="70" mass="7810">MAYLQIILDISDENRVSSNPELETDLCALPKSGKFDQAYASHNPELARQLQVVQPLYNAGFIKDCGLISR</sequence>
<dbReference type="Proteomes" id="UP001611251">
    <property type="component" value="Unassembled WGS sequence"/>
</dbReference>
<gene>
    <name evidence="1" type="ORF">ABU178_16220</name>
</gene>
<dbReference type="EMBL" id="JBGFSN010000006">
    <property type="protein sequence ID" value="MFH8135705.1"/>
    <property type="molecule type" value="Genomic_DNA"/>
</dbReference>
<name>A0ABW7PZH6_9GAMM</name>
<proteinExistence type="predicted"/>
<protein>
    <submittedName>
        <fullName evidence="1">Uncharacterized protein</fullName>
    </submittedName>
</protein>
<evidence type="ECO:0000313" key="2">
    <source>
        <dbReference type="Proteomes" id="UP001611251"/>
    </source>
</evidence>
<reference evidence="1 2" key="1">
    <citation type="submission" date="2024-08" db="EMBL/GenBank/DDBJ databases">
        <title>Pantoea ronii - a newly identified human opportunistic pathogen.</title>
        <authorList>
            <person name="Keidar-Friedman D."/>
            <person name="Sorek N."/>
            <person name="Leshin-Carmel D."/>
            <person name="Tsur A."/>
            <person name="Amsalem M."/>
            <person name="Tolkach D."/>
            <person name="Brosh-Nissimov T."/>
        </authorList>
    </citation>
    <scope>NUCLEOTIDE SEQUENCE [LARGE SCALE GENOMIC DNA]</scope>
    <source>
        <strain evidence="1 2">AA23256</strain>
    </source>
</reference>
<comment type="caution">
    <text evidence="1">The sequence shown here is derived from an EMBL/GenBank/DDBJ whole genome shotgun (WGS) entry which is preliminary data.</text>
</comment>
<organism evidence="1 2">
    <name type="scientific">Pantoea osteomyelitidis</name>
    <dbReference type="NCBI Taxonomy" id="3230026"/>
    <lineage>
        <taxon>Bacteria</taxon>
        <taxon>Pseudomonadati</taxon>
        <taxon>Pseudomonadota</taxon>
        <taxon>Gammaproteobacteria</taxon>
        <taxon>Enterobacterales</taxon>
        <taxon>Erwiniaceae</taxon>
        <taxon>Pantoea</taxon>
    </lineage>
</organism>
<evidence type="ECO:0000313" key="1">
    <source>
        <dbReference type="EMBL" id="MFH8135705.1"/>
    </source>
</evidence>
<dbReference type="RefSeq" id="WP_397216757.1">
    <property type="nucleotide sequence ID" value="NZ_JBGFSN010000006.1"/>
</dbReference>
<accession>A0ABW7PZH6</accession>